<sequence length="114" mass="12747">MSQPSFDDRLNRVSRKHRNLTSGMVYRLGPDGLISAEPDRRATVRFPLRPLLFIAGVAFVFKVVLFVGLGEGTYMARLSHLQEGRVVERAAAWAMQPDPATRALADLVKQLRPT</sequence>
<name>A0A6J4P8A7_9RHOB</name>
<protein>
    <submittedName>
        <fullName evidence="2">Uncharacterized protein</fullName>
    </submittedName>
</protein>
<organism evidence="2">
    <name type="scientific">uncultured Rubellimicrobium sp</name>
    <dbReference type="NCBI Taxonomy" id="543078"/>
    <lineage>
        <taxon>Bacteria</taxon>
        <taxon>Pseudomonadati</taxon>
        <taxon>Pseudomonadota</taxon>
        <taxon>Alphaproteobacteria</taxon>
        <taxon>Rhodobacterales</taxon>
        <taxon>Roseobacteraceae</taxon>
        <taxon>Rubellimicrobium</taxon>
        <taxon>environmental samples</taxon>
    </lineage>
</organism>
<keyword evidence="1" id="KW-0812">Transmembrane</keyword>
<accession>A0A6J4P8A7</accession>
<dbReference type="EMBL" id="CADCUU010000209">
    <property type="protein sequence ID" value="CAA9408832.1"/>
    <property type="molecule type" value="Genomic_DNA"/>
</dbReference>
<dbReference type="AlphaFoldDB" id="A0A6J4P8A7"/>
<keyword evidence="1" id="KW-1133">Transmembrane helix</keyword>
<evidence type="ECO:0000313" key="2">
    <source>
        <dbReference type="EMBL" id="CAA9408832.1"/>
    </source>
</evidence>
<feature type="transmembrane region" description="Helical" evidence="1">
    <location>
        <begin position="50"/>
        <end position="69"/>
    </location>
</feature>
<reference evidence="2" key="1">
    <citation type="submission" date="2020-02" db="EMBL/GenBank/DDBJ databases">
        <authorList>
            <person name="Meier V. D."/>
        </authorList>
    </citation>
    <scope>NUCLEOTIDE SEQUENCE</scope>
    <source>
        <strain evidence="2">AVDCRST_MAG15</strain>
    </source>
</reference>
<keyword evidence="1" id="KW-0472">Membrane</keyword>
<evidence type="ECO:0000256" key="1">
    <source>
        <dbReference type="SAM" id="Phobius"/>
    </source>
</evidence>
<proteinExistence type="predicted"/>
<gene>
    <name evidence="2" type="ORF">AVDCRST_MAG15-1465</name>
</gene>